<dbReference type="Proteomes" id="UP000028602">
    <property type="component" value="Unassembled WGS sequence"/>
</dbReference>
<comment type="caution">
    <text evidence="1">The sequence shown here is derived from an EMBL/GenBank/DDBJ whole genome shotgun (WGS) entry which is preliminary data.</text>
</comment>
<dbReference type="AlphaFoldDB" id="A0A085JA68"/>
<protein>
    <submittedName>
        <fullName evidence="1">Uncharacterized protein</fullName>
    </submittedName>
</protein>
<evidence type="ECO:0000313" key="1">
    <source>
        <dbReference type="EMBL" id="KFD17364.1"/>
    </source>
</evidence>
<name>A0A085JA68_9GAMM</name>
<gene>
    <name evidence="1" type="ORF">GTPT_3201</name>
</gene>
<reference evidence="1 2" key="1">
    <citation type="submission" date="2014-05" db="EMBL/GenBank/DDBJ databases">
        <title>ATOL: Assembling a taxonomically balanced genome-scale reconstruction of the evolutionary history of the Enterobacteriaceae.</title>
        <authorList>
            <person name="Plunkett G.III."/>
            <person name="Neeno-Eckwall E.C."/>
            <person name="Glasner J.D."/>
            <person name="Perna N.T."/>
        </authorList>
    </citation>
    <scope>NUCLEOTIDE SEQUENCE [LARGE SCALE GENOMIC DNA]</scope>
    <source>
        <strain evidence="1 2">ATCC 33301</strain>
    </source>
</reference>
<proteinExistence type="predicted"/>
<dbReference type="EMBL" id="JMPR01000048">
    <property type="protein sequence ID" value="KFD17364.1"/>
    <property type="molecule type" value="Genomic_DNA"/>
</dbReference>
<organism evidence="1 2">
    <name type="scientific">Tatumella ptyseos ATCC 33301</name>
    <dbReference type="NCBI Taxonomy" id="1005995"/>
    <lineage>
        <taxon>Bacteria</taxon>
        <taxon>Pseudomonadati</taxon>
        <taxon>Pseudomonadota</taxon>
        <taxon>Gammaproteobacteria</taxon>
        <taxon>Enterobacterales</taxon>
        <taxon>Erwiniaceae</taxon>
        <taxon>Tatumella</taxon>
    </lineage>
</organism>
<sequence>MRPEKEKQEAEGRQYEALNLRQEISWGKRGSVQEARSGDYN</sequence>
<evidence type="ECO:0000313" key="2">
    <source>
        <dbReference type="Proteomes" id="UP000028602"/>
    </source>
</evidence>
<keyword evidence="2" id="KW-1185">Reference proteome</keyword>
<accession>A0A085JA68</accession>